<feature type="transmembrane region" description="Helical" evidence="1">
    <location>
        <begin position="36"/>
        <end position="58"/>
    </location>
</feature>
<sequence>METTIDLIIGTSTILAIICFWQTIHCFRLGQNRLMASIWLVVGLLLVGLAGFFIWAAIPLWTSL</sequence>
<accession>A0ABW4C2S8</accession>
<dbReference type="RefSeq" id="WP_137636140.1">
    <property type="nucleotide sequence ID" value="NZ_BJDL01000034.1"/>
</dbReference>
<organism evidence="2 3">
    <name type="scientific">Lactiplantibacillus songbeiensis</name>
    <dbReference type="NCBI Taxonomy" id="2559920"/>
    <lineage>
        <taxon>Bacteria</taxon>
        <taxon>Bacillati</taxon>
        <taxon>Bacillota</taxon>
        <taxon>Bacilli</taxon>
        <taxon>Lactobacillales</taxon>
        <taxon>Lactobacillaceae</taxon>
        <taxon>Lactiplantibacillus</taxon>
    </lineage>
</organism>
<gene>
    <name evidence="2" type="ORF">ACFQ5L_06425</name>
</gene>
<keyword evidence="1" id="KW-0812">Transmembrane</keyword>
<keyword evidence="1" id="KW-1133">Transmembrane helix</keyword>
<comment type="caution">
    <text evidence="2">The sequence shown here is derived from an EMBL/GenBank/DDBJ whole genome shotgun (WGS) entry which is preliminary data.</text>
</comment>
<dbReference type="Proteomes" id="UP001597188">
    <property type="component" value="Unassembled WGS sequence"/>
</dbReference>
<evidence type="ECO:0000313" key="3">
    <source>
        <dbReference type="Proteomes" id="UP001597188"/>
    </source>
</evidence>
<evidence type="ECO:0000256" key="1">
    <source>
        <dbReference type="SAM" id="Phobius"/>
    </source>
</evidence>
<protein>
    <recommendedName>
        <fullName evidence="4">Cardiolipin synthase N-terminal domain-containing protein</fullName>
    </recommendedName>
</protein>
<keyword evidence="1" id="KW-0472">Membrane</keyword>
<evidence type="ECO:0008006" key="4">
    <source>
        <dbReference type="Google" id="ProtNLM"/>
    </source>
</evidence>
<dbReference type="EMBL" id="JBHTOJ010000015">
    <property type="protein sequence ID" value="MFD1420585.1"/>
    <property type="molecule type" value="Genomic_DNA"/>
</dbReference>
<evidence type="ECO:0000313" key="2">
    <source>
        <dbReference type="EMBL" id="MFD1420585.1"/>
    </source>
</evidence>
<reference evidence="3" key="1">
    <citation type="journal article" date="2019" name="Int. J. Syst. Evol. Microbiol.">
        <title>The Global Catalogue of Microorganisms (GCM) 10K type strain sequencing project: providing services to taxonomists for standard genome sequencing and annotation.</title>
        <authorList>
            <consortium name="The Broad Institute Genomics Platform"/>
            <consortium name="The Broad Institute Genome Sequencing Center for Infectious Disease"/>
            <person name="Wu L."/>
            <person name="Ma J."/>
        </authorList>
    </citation>
    <scope>NUCLEOTIDE SEQUENCE [LARGE SCALE GENOMIC DNA]</scope>
    <source>
        <strain evidence="3">CCM 8931</strain>
    </source>
</reference>
<proteinExistence type="predicted"/>
<feature type="transmembrane region" description="Helical" evidence="1">
    <location>
        <begin position="6"/>
        <end position="24"/>
    </location>
</feature>
<keyword evidence="3" id="KW-1185">Reference proteome</keyword>
<name>A0ABW4C2S8_9LACO</name>